<dbReference type="GO" id="GO:0005507">
    <property type="term" value="F:copper ion binding"/>
    <property type="evidence" value="ECO:0007669"/>
    <property type="project" value="TreeGrafter"/>
</dbReference>
<evidence type="ECO:0000256" key="4">
    <source>
        <dbReference type="ARBA" id="ARBA00022475"/>
    </source>
</evidence>
<dbReference type="PROSITE" id="PS50846">
    <property type="entry name" value="HMA_2"/>
    <property type="match status" value="1"/>
</dbReference>
<comment type="subcellular location">
    <subcellularLocation>
        <location evidence="1">Cell membrane</location>
        <topology evidence="1">Multi-pass membrane protein</topology>
    </subcellularLocation>
</comment>
<gene>
    <name evidence="15" type="ORF">ALOHA_HF4000ANIW137K11ctg4g9</name>
</gene>
<feature type="transmembrane region" description="Helical" evidence="13">
    <location>
        <begin position="331"/>
        <end position="353"/>
    </location>
</feature>
<evidence type="ECO:0000259" key="14">
    <source>
        <dbReference type="PROSITE" id="PS50846"/>
    </source>
</evidence>
<dbReference type="CDD" id="cd00371">
    <property type="entry name" value="HMA"/>
    <property type="match status" value="1"/>
</dbReference>
<dbReference type="InterPro" id="IPR044492">
    <property type="entry name" value="P_typ_ATPase_HD_dom"/>
</dbReference>
<dbReference type="SUPFAM" id="SSF81653">
    <property type="entry name" value="Calcium ATPase, transduction domain A"/>
    <property type="match status" value="1"/>
</dbReference>
<dbReference type="Gene3D" id="3.40.50.1000">
    <property type="entry name" value="HAD superfamily/HAD-like"/>
    <property type="match status" value="1"/>
</dbReference>
<dbReference type="Gene3D" id="3.40.1110.10">
    <property type="entry name" value="Calcium-transporting ATPase, cytoplasmic domain N"/>
    <property type="match status" value="1"/>
</dbReference>
<dbReference type="SFLD" id="SFLDS00003">
    <property type="entry name" value="Haloacid_Dehalogenase"/>
    <property type="match status" value="1"/>
</dbReference>
<evidence type="ECO:0000313" key="15">
    <source>
        <dbReference type="EMBL" id="ABZ07607.1"/>
    </source>
</evidence>
<evidence type="ECO:0000256" key="1">
    <source>
        <dbReference type="ARBA" id="ARBA00004651"/>
    </source>
</evidence>
<dbReference type="GO" id="GO:0005524">
    <property type="term" value="F:ATP binding"/>
    <property type="evidence" value="ECO:0007669"/>
    <property type="project" value="UniProtKB-KW"/>
</dbReference>
<dbReference type="PROSITE" id="PS00154">
    <property type="entry name" value="ATPASE_E1_E2"/>
    <property type="match status" value="1"/>
</dbReference>
<dbReference type="Gene3D" id="3.30.70.100">
    <property type="match status" value="1"/>
</dbReference>
<reference evidence="15" key="1">
    <citation type="journal article" date="2008" name="ISME J.">
        <title>Genomic patterns of recombination, clonal divergence and environment in marine microbial populations.</title>
        <authorList>
            <person name="Konstantinidis K.T."/>
            <person name="Delong E.F."/>
        </authorList>
    </citation>
    <scope>NUCLEOTIDE SEQUENCE</scope>
</reference>
<keyword evidence="9" id="KW-1278">Translocase</keyword>
<proteinExistence type="inferred from homology"/>
<name>B3T4U9_9ZZZZ</name>
<dbReference type="SUPFAM" id="SSF56784">
    <property type="entry name" value="HAD-like"/>
    <property type="match status" value="1"/>
</dbReference>
<dbReference type="InterPro" id="IPR001757">
    <property type="entry name" value="P_typ_ATPase"/>
</dbReference>
<dbReference type="InterPro" id="IPR036163">
    <property type="entry name" value="HMA_dom_sf"/>
</dbReference>
<evidence type="ECO:0000256" key="12">
    <source>
        <dbReference type="ARBA" id="ARBA00023136"/>
    </source>
</evidence>
<evidence type="ECO:0000256" key="8">
    <source>
        <dbReference type="ARBA" id="ARBA00022840"/>
    </source>
</evidence>
<organism evidence="15">
    <name type="scientific">uncultured marine microorganism HF4000_ANIW137K11</name>
    <dbReference type="NCBI Taxonomy" id="455533"/>
    <lineage>
        <taxon>unclassified sequences</taxon>
        <taxon>environmental samples</taxon>
    </lineage>
</organism>
<keyword evidence="11" id="KW-0406">Ion transport</keyword>
<dbReference type="InterPro" id="IPR023298">
    <property type="entry name" value="ATPase_P-typ_TM_dom_sf"/>
</dbReference>
<keyword evidence="10 13" id="KW-1133">Transmembrane helix</keyword>
<dbReference type="GO" id="GO:0016887">
    <property type="term" value="F:ATP hydrolysis activity"/>
    <property type="evidence" value="ECO:0007669"/>
    <property type="project" value="InterPro"/>
</dbReference>
<evidence type="ECO:0000256" key="11">
    <source>
        <dbReference type="ARBA" id="ARBA00023065"/>
    </source>
</evidence>
<dbReference type="SUPFAM" id="SSF81665">
    <property type="entry name" value="Calcium ATPase, transmembrane domain M"/>
    <property type="match status" value="1"/>
</dbReference>
<dbReference type="InterPro" id="IPR023299">
    <property type="entry name" value="ATPase_P-typ_cyto_dom_N"/>
</dbReference>
<dbReference type="InterPro" id="IPR017969">
    <property type="entry name" value="Heavy-metal-associated_CS"/>
</dbReference>
<comment type="similarity">
    <text evidence="2">Belongs to the cation transport ATPase (P-type) (TC 3.A.3) family. Type IB subfamily.</text>
</comment>
<dbReference type="PANTHER" id="PTHR43520:SF8">
    <property type="entry name" value="P-TYPE CU(+) TRANSPORTER"/>
    <property type="match status" value="1"/>
</dbReference>
<dbReference type="InterPro" id="IPR059000">
    <property type="entry name" value="ATPase_P-type_domA"/>
</dbReference>
<accession>B3T4U9</accession>
<keyword evidence="7" id="KW-0547">Nucleotide-binding</keyword>
<keyword evidence="4" id="KW-1003">Cell membrane</keyword>
<dbReference type="EMBL" id="EU016604">
    <property type="protein sequence ID" value="ABZ07607.1"/>
    <property type="molecule type" value="Genomic_DNA"/>
</dbReference>
<feature type="transmembrane region" description="Helical" evidence="13">
    <location>
        <begin position="676"/>
        <end position="693"/>
    </location>
</feature>
<dbReference type="InterPro" id="IPR023214">
    <property type="entry name" value="HAD_sf"/>
</dbReference>
<dbReference type="InterPro" id="IPR008250">
    <property type="entry name" value="ATPase_P-typ_transduc_dom_A_sf"/>
</dbReference>
<dbReference type="PROSITE" id="PS01229">
    <property type="entry name" value="COF_2"/>
    <property type="match status" value="1"/>
</dbReference>
<evidence type="ECO:0000256" key="9">
    <source>
        <dbReference type="ARBA" id="ARBA00022967"/>
    </source>
</evidence>
<keyword evidence="3" id="KW-0813">Transport</keyword>
<evidence type="ECO:0000256" key="2">
    <source>
        <dbReference type="ARBA" id="ARBA00006024"/>
    </source>
</evidence>
<dbReference type="Gene3D" id="2.70.150.10">
    <property type="entry name" value="Calcium-transporting ATPase, cytoplasmic transduction domain A"/>
    <property type="match status" value="1"/>
</dbReference>
<keyword evidence="5 13" id="KW-0812">Transmembrane</keyword>
<dbReference type="NCBIfam" id="TIGR01494">
    <property type="entry name" value="ATPase_P-type"/>
    <property type="match status" value="1"/>
</dbReference>
<evidence type="ECO:0000256" key="6">
    <source>
        <dbReference type="ARBA" id="ARBA00022723"/>
    </source>
</evidence>
<dbReference type="GO" id="GO:0043682">
    <property type="term" value="F:P-type divalent copper transporter activity"/>
    <property type="evidence" value="ECO:0007669"/>
    <property type="project" value="TreeGrafter"/>
</dbReference>
<keyword evidence="12 13" id="KW-0472">Membrane</keyword>
<feature type="transmembrane region" description="Helical" evidence="13">
    <location>
        <begin position="93"/>
        <end position="115"/>
    </location>
</feature>
<dbReference type="SFLD" id="SFLDG00002">
    <property type="entry name" value="C1.7:_P-type_atpase_like"/>
    <property type="match status" value="1"/>
</dbReference>
<keyword evidence="6" id="KW-0479">Metal-binding</keyword>
<dbReference type="GO" id="GO:0005886">
    <property type="term" value="C:plasma membrane"/>
    <property type="evidence" value="ECO:0007669"/>
    <property type="project" value="UniProtKB-SubCell"/>
</dbReference>
<evidence type="ECO:0000256" key="7">
    <source>
        <dbReference type="ARBA" id="ARBA00022741"/>
    </source>
</evidence>
<evidence type="ECO:0000256" key="3">
    <source>
        <dbReference type="ARBA" id="ARBA00022448"/>
    </source>
</evidence>
<feature type="transmembrane region" description="Helical" evidence="13">
    <location>
        <begin position="179"/>
        <end position="197"/>
    </location>
</feature>
<dbReference type="AlphaFoldDB" id="B3T4U9"/>
<dbReference type="InterPro" id="IPR036412">
    <property type="entry name" value="HAD-like_sf"/>
</dbReference>
<dbReference type="InterPro" id="IPR027256">
    <property type="entry name" value="P-typ_ATPase_IB"/>
</dbReference>
<dbReference type="SFLD" id="SFLDF00027">
    <property type="entry name" value="p-type_atpase"/>
    <property type="match status" value="1"/>
</dbReference>
<dbReference type="FunFam" id="2.70.150.10:FF:000020">
    <property type="entry name" value="Copper-exporting P-type ATPase A"/>
    <property type="match status" value="1"/>
</dbReference>
<dbReference type="NCBIfam" id="TIGR01511">
    <property type="entry name" value="ATPase-IB1_Cu"/>
    <property type="match status" value="1"/>
</dbReference>
<dbReference type="SUPFAM" id="SSF55008">
    <property type="entry name" value="HMA, heavy metal-associated domain"/>
    <property type="match status" value="1"/>
</dbReference>
<sequence length="730" mass="77400">MTKQPPLEKLDFAITGMTCAACAGRIEKSLNKLPGVQLANVNLATEKAHVEAVGADLAQQVEQAVSKLGYQARLIRPDAPIAPVEDIQGGWKVGIAALLTLPLVLPMVGMLLGQHWMLPGWVQWLLATPVQFWLGARFYRAGWKAAIHLSGNMDLLVAIGTSAAYGLSVYLLWQHSPHLYFEASSAVITLVLLGKWLESRAKRQTTEAIRALQALRPDTARVRRNGLEQDVPLAEVMVGDQVLVRPGERVPVDGVICEGDSHLDESMLTGESAPVKKGVGGKVAGGAVNLDGVLLVEVTAIGAETTLSRIIRMVEDAQIAKPAIQRLVDKVSAVFVPLVLLIAVLTLASWAWYNGQWEQAVLNAVAVLVIACPCALGLATPTAIMAGTGVAARYGILIKDADALELAHRIDTVAFDKTGTLTVGKPRVIKVASMPGRALELLRLAAALERGSHHPLAVAVLEHAQAAGVEAASAAEAMALPGSGLMAKVDGRRVWLGNQRAMEQAGVAVDSMQGEVEPLMNRGCTLSWLAAENDAGQPELLGLMAFGDELRPEAVAAVQHLHALGIKVLMLTGDNHASAQRISQQLGLDEVYAEQLPDSKAAVVAALRRQGRVVAMVGDGINDAPALAAADIGFAMSSGTDVAMHTAAVTLMRSSPLLVADTIAISRRTYSKIRQNLFWAFIYNLVGIPLAAMGMLNPIVAGAAMALSSASVVTNALTLRRWRPAAEERH</sequence>
<evidence type="ECO:0000256" key="5">
    <source>
        <dbReference type="ARBA" id="ARBA00022692"/>
    </source>
</evidence>
<dbReference type="PRINTS" id="PR00941">
    <property type="entry name" value="CDATPASE"/>
</dbReference>
<evidence type="ECO:0000256" key="13">
    <source>
        <dbReference type="SAM" id="Phobius"/>
    </source>
</evidence>
<dbReference type="InterPro" id="IPR006121">
    <property type="entry name" value="HMA_dom"/>
</dbReference>
<dbReference type="CDD" id="cd02094">
    <property type="entry name" value="P-type_ATPase_Cu-like"/>
    <property type="match status" value="1"/>
</dbReference>
<dbReference type="FunFam" id="3.30.70.100:FF:000005">
    <property type="entry name" value="Copper-exporting P-type ATPase A"/>
    <property type="match status" value="1"/>
</dbReference>
<feature type="domain" description="HMA" evidence="14">
    <location>
        <begin position="8"/>
        <end position="73"/>
    </location>
</feature>
<dbReference type="Pfam" id="PF00122">
    <property type="entry name" value="E1-E2_ATPase"/>
    <property type="match status" value="1"/>
</dbReference>
<dbReference type="PROSITE" id="PS01047">
    <property type="entry name" value="HMA_1"/>
    <property type="match status" value="1"/>
</dbReference>
<feature type="transmembrane region" description="Helical" evidence="13">
    <location>
        <begin position="121"/>
        <end position="139"/>
    </location>
</feature>
<dbReference type="PRINTS" id="PR00119">
    <property type="entry name" value="CATATPASE"/>
</dbReference>
<evidence type="ECO:0000256" key="10">
    <source>
        <dbReference type="ARBA" id="ARBA00022989"/>
    </source>
</evidence>
<feature type="transmembrane region" description="Helical" evidence="13">
    <location>
        <begin position="359"/>
        <end position="379"/>
    </location>
</feature>
<dbReference type="NCBIfam" id="TIGR01525">
    <property type="entry name" value="ATPase-IB_hvy"/>
    <property type="match status" value="1"/>
</dbReference>
<dbReference type="GO" id="GO:0055070">
    <property type="term" value="P:copper ion homeostasis"/>
    <property type="evidence" value="ECO:0007669"/>
    <property type="project" value="TreeGrafter"/>
</dbReference>
<dbReference type="Pfam" id="PF00702">
    <property type="entry name" value="Hydrolase"/>
    <property type="match status" value="1"/>
</dbReference>
<feature type="transmembrane region" description="Helical" evidence="13">
    <location>
        <begin position="699"/>
        <end position="719"/>
    </location>
</feature>
<dbReference type="Pfam" id="PF00403">
    <property type="entry name" value="HMA"/>
    <property type="match status" value="1"/>
</dbReference>
<dbReference type="InterPro" id="IPR018303">
    <property type="entry name" value="ATPase_P-typ_P_site"/>
</dbReference>
<feature type="transmembrane region" description="Helical" evidence="13">
    <location>
        <begin position="151"/>
        <end position="173"/>
    </location>
</feature>
<keyword evidence="8" id="KW-0067">ATP-binding</keyword>
<dbReference type="PANTHER" id="PTHR43520">
    <property type="entry name" value="ATP7, ISOFORM B"/>
    <property type="match status" value="1"/>
</dbReference>
<protein>
    <submittedName>
        <fullName evidence="15">Putative E1-E2 ATPase</fullName>
    </submittedName>
</protein>